<reference evidence="4 5" key="1">
    <citation type="submission" date="2024-12" db="EMBL/GenBank/DDBJ databases">
        <title>The unique morphological basis and parallel evolutionary history of personate flowers in Penstemon.</title>
        <authorList>
            <person name="Depatie T.H."/>
            <person name="Wessinger C.A."/>
        </authorList>
    </citation>
    <scope>NUCLEOTIDE SEQUENCE [LARGE SCALE GENOMIC DNA]</scope>
    <source>
        <strain evidence="4">WTNN_2</strain>
        <tissue evidence="4">Leaf</tissue>
    </source>
</reference>
<protein>
    <recommendedName>
        <fullName evidence="6">Pentatricopeptide repeat-containing protein</fullName>
    </recommendedName>
</protein>
<dbReference type="PANTHER" id="PTHR47934:SF6">
    <property type="entry name" value="MITOCHONDRIAL GROUP I INTRON SPLICING FACTOR CCM1-RELATED"/>
    <property type="match status" value="1"/>
</dbReference>
<evidence type="ECO:0000256" key="3">
    <source>
        <dbReference type="PROSITE-ProRule" id="PRU00708"/>
    </source>
</evidence>
<dbReference type="Pfam" id="PF13041">
    <property type="entry name" value="PPR_2"/>
    <property type="match status" value="3"/>
</dbReference>
<dbReference type="Proteomes" id="UP001634393">
    <property type="component" value="Unassembled WGS sequence"/>
</dbReference>
<dbReference type="SUPFAM" id="SSF81901">
    <property type="entry name" value="HCP-like"/>
    <property type="match status" value="1"/>
</dbReference>
<feature type="repeat" description="PPR" evidence="3">
    <location>
        <begin position="397"/>
        <end position="431"/>
    </location>
</feature>
<dbReference type="Pfam" id="PF12854">
    <property type="entry name" value="PPR_1"/>
    <property type="match status" value="2"/>
</dbReference>
<feature type="repeat" description="PPR" evidence="3">
    <location>
        <begin position="188"/>
        <end position="218"/>
    </location>
</feature>
<dbReference type="NCBIfam" id="TIGR00756">
    <property type="entry name" value="PPR"/>
    <property type="match status" value="8"/>
</dbReference>
<name>A0ABD3TPD6_9LAMI</name>
<feature type="repeat" description="PPR" evidence="3">
    <location>
        <begin position="256"/>
        <end position="291"/>
    </location>
</feature>
<dbReference type="InterPro" id="IPR011990">
    <property type="entry name" value="TPR-like_helical_dom_sf"/>
</dbReference>
<feature type="repeat" description="PPR" evidence="3">
    <location>
        <begin position="468"/>
        <end position="502"/>
    </location>
</feature>
<keyword evidence="2" id="KW-0677">Repeat</keyword>
<comment type="similarity">
    <text evidence="1">Belongs to the PPR family. P subfamily.</text>
</comment>
<evidence type="ECO:0000313" key="4">
    <source>
        <dbReference type="EMBL" id="KAL3838617.1"/>
    </source>
</evidence>
<gene>
    <name evidence="4" type="ORF">ACJIZ3_023208</name>
</gene>
<comment type="caution">
    <text evidence="4">The sequence shown here is derived from an EMBL/GenBank/DDBJ whole genome shotgun (WGS) entry which is preliminary data.</text>
</comment>
<evidence type="ECO:0000256" key="1">
    <source>
        <dbReference type="ARBA" id="ARBA00007626"/>
    </source>
</evidence>
<evidence type="ECO:0008006" key="6">
    <source>
        <dbReference type="Google" id="ProtNLM"/>
    </source>
</evidence>
<dbReference type="EMBL" id="JBJXBP010000003">
    <property type="protein sequence ID" value="KAL3838617.1"/>
    <property type="molecule type" value="Genomic_DNA"/>
</dbReference>
<feature type="repeat" description="PPR" evidence="3">
    <location>
        <begin position="327"/>
        <end position="361"/>
    </location>
</feature>
<feature type="repeat" description="PPR" evidence="3">
    <location>
        <begin position="220"/>
        <end position="254"/>
    </location>
</feature>
<sequence>MTAAAVSLRRLLHPVSEPLTPIIPTITSFLQSVNLQNPDLSILNQFSSYLTPNLVTQIIKDQTSPFHSLFFFNWASNPNPNPNNYFHTHFCYIDKLLSHKLFALAADTLKTHEKFSDFMVGKFIKAHGDLGHLKSSVKLFHQVKERELGGCLFSYNALLGVLVRANRVSYAWGYFGHIVIKARVLKPDVSTYTTMIRGLCKVGMIENAEKLFVEMSCGRNLWTYNVTIDGFCKNGFVEKAQRIVDEMVKGETILPDVFSYTSLIDGYCKKGEFRNAMRCFNEMVTTRNCKPNVVTYNVLINGLCLSGDVDEAKRMMSLLRLTGVRDNIATHTSLLKGYCIVGKSEEAIEHFKEMINLGMSLDGKSYAVIVNELSKLGRPDEGVMLLKEMRASCISPSIAIFNAVLRSFVKLQKFDKAILLLKQMPQMGCYPNFLSYSAVITGLAGAKGMMHDVEMLVNEMIQNGHCLDTTLYSELIKAYCIHGDISNAIRLFTDMVDESLVISIACFEVFVKELSSRCLVLEVENLFEQMKNQCTVSDAETYQRTLDQYSSGNSDS</sequence>
<dbReference type="PROSITE" id="PS51375">
    <property type="entry name" value="PPR"/>
    <property type="match status" value="8"/>
</dbReference>
<accession>A0ABD3TPD6</accession>
<evidence type="ECO:0000256" key="2">
    <source>
        <dbReference type="ARBA" id="ARBA00022737"/>
    </source>
</evidence>
<dbReference type="AlphaFoldDB" id="A0ABD3TPD6"/>
<organism evidence="4 5">
    <name type="scientific">Penstemon smallii</name>
    <dbReference type="NCBI Taxonomy" id="265156"/>
    <lineage>
        <taxon>Eukaryota</taxon>
        <taxon>Viridiplantae</taxon>
        <taxon>Streptophyta</taxon>
        <taxon>Embryophyta</taxon>
        <taxon>Tracheophyta</taxon>
        <taxon>Spermatophyta</taxon>
        <taxon>Magnoliopsida</taxon>
        <taxon>eudicotyledons</taxon>
        <taxon>Gunneridae</taxon>
        <taxon>Pentapetalae</taxon>
        <taxon>asterids</taxon>
        <taxon>lamiids</taxon>
        <taxon>Lamiales</taxon>
        <taxon>Plantaginaceae</taxon>
        <taxon>Cheloneae</taxon>
        <taxon>Penstemon</taxon>
    </lineage>
</organism>
<dbReference type="PANTHER" id="PTHR47934">
    <property type="entry name" value="PENTATRICOPEPTIDE REPEAT-CONTAINING PROTEIN PET309, MITOCHONDRIAL"/>
    <property type="match status" value="1"/>
</dbReference>
<proteinExistence type="inferred from homology"/>
<dbReference type="InterPro" id="IPR002885">
    <property type="entry name" value="PPR_rpt"/>
</dbReference>
<feature type="repeat" description="PPR" evidence="3">
    <location>
        <begin position="292"/>
        <end position="326"/>
    </location>
</feature>
<dbReference type="InterPro" id="IPR051114">
    <property type="entry name" value="Mito_RNA_Proc_CCM1"/>
</dbReference>
<dbReference type="Gene3D" id="1.25.40.10">
    <property type="entry name" value="Tetratricopeptide repeat domain"/>
    <property type="match status" value="4"/>
</dbReference>
<dbReference type="Pfam" id="PF01535">
    <property type="entry name" value="PPR"/>
    <property type="match status" value="1"/>
</dbReference>
<feature type="repeat" description="PPR" evidence="3">
    <location>
        <begin position="362"/>
        <end position="396"/>
    </location>
</feature>
<keyword evidence="5" id="KW-1185">Reference proteome</keyword>
<evidence type="ECO:0000313" key="5">
    <source>
        <dbReference type="Proteomes" id="UP001634393"/>
    </source>
</evidence>